<name>A0A1X0MXX7_9PSED</name>
<evidence type="ECO:0000313" key="2">
    <source>
        <dbReference type="Proteomes" id="UP000192815"/>
    </source>
</evidence>
<proteinExistence type="predicted"/>
<dbReference type="OrthoDB" id="6887437at2"/>
<keyword evidence="2" id="KW-1185">Reference proteome</keyword>
<dbReference type="AlphaFoldDB" id="A0A1X0MXX7"/>
<dbReference type="RefSeq" id="WP_083186346.1">
    <property type="nucleotide sequence ID" value="NZ_CBCRZR010000072.1"/>
</dbReference>
<protein>
    <submittedName>
        <fullName evidence="1">Uncharacterized protein</fullName>
    </submittedName>
</protein>
<evidence type="ECO:0000313" key="1">
    <source>
        <dbReference type="EMBL" id="ORC53459.1"/>
    </source>
</evidence>
<accession>A0A1X0MXX7</accession>
<sequence>MKSEFELNVDFNGLVIFDYPGIKALFGGVINDGDNILNLFTTTNKGDEVLDDGLALPIMGIDDGGYKVRFFVDEEPDANERVTVFLDQFFYLNVQNTLYVADISVFWDWEDYTGWIDTGVPKGHYKVSVAGVKIVDSSGSVDYGYDVVMCSVVDRFLRTSEPRSDSNVIL</sequence>
<comment type="caution">
    <text evidence="1">The sequence shown here is derived from an EMBL/GenBank/DDBJ whole genome shotgun (WGS) entry which is preliminary data.</text>
</comment>
<dbReference type="EMBL" id="MUIO01000165">
    <property type="protein sequence ID" value="ORC53459.1"/>
    <property type="molecule type" value="Genomic_DNA"/>
</dbReference>
<reference evidence="2" key="1">
    <citation type="submission" date="2017-02" db="EMBL/GenBank/DDBJ databases">
        <title>Pseudomonas floridae sp. nov., a novel pathogenic bacterial species isolated from tomato.</title>
        <authorList>
            <person name="Timilsina S."/>
            <person name="Vallad G.E."/>
            <person name="Jones J.B."/>
        </authorList>
    </citation>
    <scope>NUCLEOTIDE SEQUENCE [LARGE SCALE GENOMIC DNA]</scope>
    <source>
        <strain evidence="2">GEV388</strain>
    </source>
</reference>
<dbReference type="Proteomes" id="UP000192815">
    <property type="component" value="Unassembled WGS sequence"/>
</dbReference>
<gene>
    <name evidence="1" type="ORF">BZK31_27520</name>
</gene>
<organism evidence="1 2">
    <name type="scientific">Pseudomonas floridensis</name>
    <dbReference type="NCBI Taxonomy" id="1958950"/>
    <lineage>
        <taxon>Bacteria</taxon>
        <taxon>Pseudomonadati</taxon>
        <taxon>Pseudomonadota</taxon>
        <taxon>Gammaproteobacteria</taxon>
        <taxon>Pseudomonadales</taxon>
        <taxon>Pseudomonadaceae</taxon>
        <taxon>Pseudomonas</taxon>
    </lineage>
</organism>